<dbReference type="GO" id="GO:0005694">
    <property type="term" value="C:chromosome"/>
    <property type="evidence" value="ECO:0007669"/>
    <property type="project" value="InterPro"/>
</dbReference>
<dbReference type="EMBL" id="CP041253">
    <property type="protein sequence ID" value="QDH79181.1"/>
    <property type="molecule type" value="Genomic_DNA"/>
</dbReference>
<dbReference type="KEGG" id="echi:FKX85_09110"/>
<keyword evidence="3" id="KW-1185">Reference proteome</keyword>
<dbReference type="Gene3D" id="3.30.65.10">
    <property type="entry name" value="Bacterial Topoisomerase I, domain 1"/>
    <property type="match status" value="1"/>
</dbReference>
<dbReference type="OrthoDB" id="9780929at2"/>
<dbReference type="Pfam" id="PF01396">
    <property type="entry name" value="Zn_ribbon_Top1"/>
    <property type="match status" value="1"/>
</dbReference>
<dbReference type="RefSeq" id="WP_141614428.1">
    <property type="nucleotide sequence ID" value="NZ_CP041253.1"/>
</dbReference>
<dbReference type="GO" id="GO:0003916">
    <property type="term" value="F:DNA topoisomerase activity"/>
    <property type="evidence" value="ECO:0007669"/>
    <property type="project" value="InterPro"/>
</dbReference>
<dbReference type="InterPro" id="IPR013498">
    <property type="entry name" value="Topo_IA_Znf"/>
</dbReference>
<evidence type="ECO:0000313" key="2">
    <source>
        <dbReference type="EMBL" id="QDH79181.1"/>
    </source>
</evidence>
<protein>
    <recommendedName>
        <fullName evidence="1">NERD domain-containing protein</fullName>
    </recommendedName>
</protein>
<dbReference type="SUPFAM" id="SSF57783">
    <property type="entry name" value="Zinc beta-ribbon"/>
    <property type="match status" value="1"/>
</dbReference>
<name>A0A514CH80_9BACT</name>
<feature type="domain" description="NERD" evidence="1">
    <location>
        <begin position="29"/>
        <end position="145"/>
    </location>
</feature>
<dbReference type="Pfam" id="PF08378">
    <property type="entry name" value="NERD"/>
    <property type="match status" value="1"/>
</dbReference>
<dbReference type="Proteomes" id="UP000316614">
    <property type="component" value="Chromosome"/>
</dbReference>
<dbReference type="GO" id="GO:0003677">
    <property type="term" value="F:DNA binding"/>
    <property type="evidence" value="ECO:0007669"/>
    <property type="project" value="InterPro"/>
</dbReference>
<gene>
    <name evidence="2" type="ORF">FKX85_09110</name>
</gene>
<organism evidence="2 3">
    <name type="scientific">Echinicola soli</name>
    <dbReference type="NCBI Taxonomy" id="2591634"/>
    <lineage>
        <taxon>Bacteria</taxon>
        <taxon>Pseudomonadati</taxon>
        <taxon>Bacteroidota</taxon>
        <taxon>Cytophagia</taxon>
        <taxon>Cytophagales</taxon>
        <taxon>Cyclobacteriaceae</taxon>
        <taxon>Echinicola</taxon>
    </lineage>
</organism>
<dbReference type="AlphaFoldDB" id="A0A514CH80"/>
<accession>A0A514CH80</accession>
<dbReference type="InterPro" id="IPR011528">
    <property type="entry name" value="NERD"/>
</dbReference>
<proteinExistence type="predicted"/>
<evidence type="ECO:0000313" key="3">
    <source>
        <dbReference type="Proteomes" id="UP000316614"/>
    </source>
</evidence>
<dbReference type="GO" id="GO:0006265">
    <property type="term" value="P:DNA topological change"/>
    <property type="evidence" value="ECO:0007669"/>
    <property type="project" value="InterPro"/>
</dbReference>
<reference evidence="2 3" key="1">
    <citation type="submission" date="2019-06" db="EMBL/GenBank/DDBJ databases">
        <title>Echinicola alkalisoli sp. nov. isolated from saline soil.</title>
        <authorList>
            <person name="Sun J.-Q."/>
            <person name="Xu L."/>
        </authorList>
    </citation>
    <scope>NUCLEOTIDE SEQUENCE [LARGE SCALE GENOMIC DNA]</scope>
    <source>
        <strain evidence="2 3">LN3S3</strain>
    </source>
</reference>
<sequence>MDAVILSCLILLLYLFYFFLWKRIVAKAKGAVGEYKVSLKLRRLKKGKYLVLNDLLIKNGHSTTQIDHVVISRNGIFVIETKNYKGWIHGHQNSEYWTQTIYKYKTKLSNPIKQNWVHVHALKKTLSDYKSIHYYPIVVFTGDCELKNITSELPIIYLSELLRFIKRQNETTCLSYHQMRLIRDRLNQLNLKDRKEVRGHTKYVRRRSSERRKKIASKICPNCNSQLVLKKGSYGKFYGCPNFPNCRFTAAYQ</sequence>
<evidence type="ECO:0000259" key="1">
    <source>
        <dbReference type="PROSITE" id="PS50965"/>
    </source>
</evidence>
<dbReference type="PROSITE" id="PS50965">
    <property type="entry name" value="NERD"/>
    <property type="match status" value="1"/>
</dbReference>